<dbReference type="PRINTS" id="PR00625">
    <property type="entry name" value="JDOMAIN"/>
</dbReference>
<dbReference type="InterPro" id="IPR008971">
    <property type="entry name" value="HSP40/DnaJ_pept-bd"/>
</dbReference>
<dbReference type="PROSITE" id="PS50076">
    <property type="entry name" value="DNAJ_2"/>
    <property type="match status" value="1"/>
</dbReference>
<evidence type="ECO:0000259" key="1">
    <source>
        <dbReference type="PROSITE" id="PS50076"/>
    </source>
</evidence>
<dbReference type="InterPro" id="IPR036869">
    <property type="entry name" value="J_dom_sf"/>
</dbReference>
<proteinExistence type="predicted"/>
<sequence>MNYYDILGIKSNASQDAIKKAYRKLSMEKHPDKNPSAINEYKKINEAYEILKDQDSRNMYDMNMNYTNKEQFNPDDQLNMFFSELLSAAIDKGSKKKSPLSAMFGMSMPTMDESIHLDNNIPIFMSNGAGFPLEKEKMPEDISIEQTLSYNQAYNGCYIPIIVKRNIIKGSHKNTEKETIYINIKKGVDNNEIILIENKGNIINDLQSNIKVKILLNKSPDFDREGINLILYKKITFKESLAGFSFDIDHLNGNKIKFSSSKGNVVQNGDTKHIKKLGFCRDNLFGDLILSFIVIPPKELTTEQLNLIEDIF</sequence>
<dbReference type="GO" id="GO:0006457">
    <property type="term" value="P:protein folding"/>
    <property type="evidence" value="ECO:0007669"/>
    <property type="project" value="InterPro"/>
</dbReference>
<dbReference type="CDD" id="cd06257">
    <property type="entry name" value="DnaJ"/>
    <property type="match status" value="1"/>
</dbReference>
<dbReference type="GO" id="GO:0051082">
    <property type="term" value="F:unfolded protein binding"/>
    <property type="evidence" value="ECO:0007669"/>
    <property type="project" value="InterPro"/>
</dbReference>
<organism evidence="2">
    <name type="scientific">Florenciella sp. virus SA2</name>
    <dbReference type="NCBI Taxonomy" id="3240092"/>
    <lineage>
        <taxon>Viruses</taxon>
    </lineage>
</organism>
<dbReference type="SMART" id="SM00271">
    <property type="entry name" value="DnaJ"/>
    <property type="match status" value="1"/>
</dbReference>
<feature type="domain" description="J" evidence="1">
    <location>
        <begin position="2"/>
        <end position="64"/>
    </location>
</feature>
<reference evidence="2" key="1">
    <citation type="submission" date="2024-03" db="EMBL/GenBank/DDBJ databases">
        <title>Eukaryotic viruses encode the ribosomal protein eL40.</title>
        <authorList>
            <person name="Thomy J."/>
            <person name="Schvarcz C.R."/>
            <person name="McBeain K.A."/>
            <person name="Edwards K.F."/>
            <person name="Steward G.F."/>
        </authorList>
    </citation>
    <scope>NUCLEOTIDE SEQUENCE</scope>
    <source>
        <strain evidence="2">FloV-SA2</strain>
    </source>
</reference>
<protein>
    <submittedName>
        <fullName evidence="2">Chaperone Protein Dnaj</fullName>
    </submittedName>
</protein>
<dbReference type="EMBL" id="PP542043">
    <property type="protein sequence ID" value="XDO02245.1"/>
    <property type="molecule type" value="Genomic_DNA"/>
</dbReference>
<dbReference type="InterPro" id="IPR044713">
    <property type="entry name" value="DNJA1/2-like"/>
</dbReference>
<accession>A0AB39JCY4</accession>
<dbReference type="CDD" id="cd10747">
    <property type="entry name" value="DnaJ_C"/>
    <property type="match status" value="1"/>
</dbReference>
<dbReference type="GO" id="GO:0030544">
    <property type="term" value="F:Hsp70 protein binding"/>
    <property type="evidence" value="ECO:0007669"/>
    <property type="project" value="InterPro"/>
</dbReference>
<dbReference type="SUPFAM" id="SSF46565">
    <property type="entry name" value="Chaperone J-domain"/>
    <property type="match status" value="1"/>
</dbReference>
<dbReference type="PANTHER" id="PTHR43888">
    <property type="entry name" value="DNAJ-LIKE-2, ISOFORM A-RELATED"/>
    <property type="match status" value="1"/>
</dbReference>
<dbReference type="Gene3D" id="1.10.287.110">
    <property type="entry name" value="DnaJ domain"/>
    <property type="match status" value="1"/>
</dbReference>
<dbReference type="Pfam" id="PF01556">
    <property type="entry name" value="DnaJ_C"/>
    <property type="match status" value="1"/>
</dbReference>
<dbReference type="SUPFAM" id="SSF49493">
    <property type="entry name" value="HSP40/DnaJ peptide-binding domain"/>
    <property type="match status" value="2"/>
</dbReference>
<dbReference type="InterPro" id="IPR002939">
    <property type="entry name" value="DnaJ_C"/>
</dbReference>
<dbReference type="InterPro" id="IPR018253">
    <property type="entry name" value="DnaJ_domain_CS"/>
</dbReference>
<dbReference type="Gene3D" id="2.60.260.20">
    <property type="entry name" value="Urease metallochaperone UreE, N-terminal domain"/>
    <property type="match status" value="2"/>
</dbReference>
<evidence type="ECO:0000313" key="2">
    <source>
        <dbReference type="EMBL" id="XDO02245.1"/>
    </source>
</evidence>
<name>A0AB39JCY4_9VIRU</name>
<dbReference type="Pfam" id="PF00226">
    <property type="entry name" value="DnaJ"/>
    <property type="match status" value="1"/>
</dbReference>
<dbReference type="InterPro" id="IPR001623">
    <property type="entry name" value="DnaJ_domain"/>
</dbReference>
<gene>
    <name evidence="2" type="ORF">FloV-SA2_00427</name>
</gene>
<dbReference type="PROSITE" id="PS00636">
    <property type="entry name" value="DNAJ_1"/>
    <property type="match status" value="1"/>
</dbReference>